<keyword evidence="2" id="KW-0808">Transferase</keyword>
<dbReference type="EC" id="2.7.6.1" evidence="1"/>
<keyword evidence="12" id="KW-1185">Reference proteome</keyword>
<evidence type="ECO:0000256" key="3">
    <source>
        <dbReference type="ARBA" id="ARBA00022727"/>
    </source>
</evidence>
<dbReference type="SUPFAM" id="SSF53271">
    <property type="entry name" value="PRTase-like"/>
    <property type="match status" value="2"/>
</dbReference>
<dbReference type="Gene3D" id="3.40.50.2020">
    <property type="match status" value="2"/>
</dbReference>
<keyword evidence="4" id="KW-0547">Nucleotide-binding</keyword>
<dbReference type="EMBL" id="JBHSAJ010000177">
    <property type="protein sequence ID" value="MFC3938331.1"/>
    <property type="molecule type" value="Genomic_DNA"/>
</dbReference>
<evidence type="ECO:0000256" key="8">
    <source>
        <dbReference type="RuleBase" id="RU004324"/>
    </source>
</evidence>
<evidence type="ECO:0000259" key="9">
    <source>
        <dbReference type="Pfam" id="PF00156"/>
    </source>
</evidence>
<evidence type="ECO:0000256" key="2">
    <source>
        <dbReference type="ARBA" id="ARBA00022679"/>
    </source>
</evidence>
<evidence type="ECO:0000256" key="4">
    <source>
        <dbReference type="ARBA" id="ARBA00022741"/>
    </source>
</evidence>
<dbReference type="SMART" id="SM01400">
    <property type="entry name" value="Pribosyltran_N"/>
    <property type="match status" value="1"/>
</dbReference>
<accession>A0ABV8DJ37</accession>
<dbReference type="InterPro" id="IPR000836">
    <property type="entry name" value="PRTase_dom"/>
</dbReference>
<organism evidence="11 12">
    <name type="scientific">Acidovorax facilis</name>
    <dbReference type="NCBI Taxonomy" id="12917"/>
    <lineage>
        <taxon>Bacteria</taxon>
        <taxon>Pseudomonadati</taxon>
        <taxon>Pseudomonadota</taxon>
        <taxon>Betaproteobacteria</taxon>
        <taxon>Burkholderiales</taxon>
        <taxon>Comamonadaceae</taxon>
        <taxon>Acidovorax</taxon>
    </lineage>
</organism>
<dbReference type="Pfam" id="PF13793">
    <property type="entry name" value="Pribosyltran_N"/>
    <property type="match status" value="1"/>
</dbReference>
<dbReference type="InterPro" id="IPR029057">
    <property type="entry name" value="PRTase-like"/>
</dbReference>
<comment type="similarity">
    <text evidence="8">Belongs to the ribose-phosphate pyrophosphokinase family.</text>
</comment>
<proteinExistence type="inferred from homology"/>
<dbReference type="NCBIfam" id="TIGR01251">
    <property type="entry name" value="ribP_PPkin"/>
    <property type="match status" value="1"/>
</dbReference>
<gene>
    <name evidence="11" type="ORF">ACFOW3_27290</name>
</gene>
<feature type="domain" description="Ribose-phosphate pyrophosphokinase N-terminal" evidence="10">
    <location>
        <begin position="8"/>
        <end position="117"/>
    </location>
</feature>
<keyword evidence="3 8" id="KW-0545">Nucleotide biosynthesis</keyword>
<evidence type="ECO:0000313" key="12">
    <source>
        <dbReference type="Proteomes" id="UP001595693"/>
    </source>
</evidence>
<evidence type="ECO:0000259" key="10">
    <source>
        <dbReference type="Pfam" id="PF13793"/>
    </source>
</evidence>
<feature type="domain" description="Phosphoribosyltransferase" evidence="9">
    <location>
        <begin position="149"/>
        <end position="277"/>
    </location>
</feature>
<keyword evidence="5" id="KW-0418">Kinase</keyword>
<dbReference type="PANTHER" id="PTHR10210:SF32">
    <property type="entry name" value="RIBOSE-PHOSPHATE PYROPHOSPHOKINASE 2"/>
    <property type="match status" value="1"/>
</dbReference>
<evidence type="ECO:0000256" key="5">
    <source>
        <dbReference type="ARBA" id="ARBA00022777"/>
    </source>
</evidence>
<comment type="catalytic activity">
    <reaction evidence="7">
        <text>D-ribose 5-phosphate + ATP = 5-phospho-alpha-D-ribose 1-diphosphate + AMP + H(+)</text>
        <dbReference type="Rhea" id="RHEA:15609"/>
        <dbReference type="ChEBI" id="CHEBI:15378"/>
        <dbReference type="ChEBI" id="CHEBI:30616"/>
        <dbReference type="ChEBI" id="CHEBI:58017"/>
        <dbReference type="ChEBI" id="CHEBI:78346"/>
        <dbReference type="ChEBI" id="CHEBI:456215"/>
        <dbReference type="EC" id="2.7.6.1"/>
    </reaction>
</comment>
<protein>
    <recommendedName>
        <fullName evidence="1">ribose-phosphate diphosphokinase</fullName>
        <ecNumber evidence="1">2.7.6.1</ecNumber>
    </recommendedName>
</protein>
<dbReference type="Proteomes" id="UP001595693">
    <property type="component" value="Unassembled WGS sequence"/>
</dbReference>
<dbReference type="InterPro" id="IPR005946">
    <property type="entry name" value="Rib-P_diPkinase"/>
</dbReference>
<dbReference type="NCBIfam" id="NF005537">
    <property type="entry name" value="PRK07199.1"/>
    <property type="match status" value="1"/>
</dbReference>
<dbReference type="CDD" id="cd06223">
    <property type="entry name" value="PRTases_typeI"/>
    <property type="match status" value="1"/>
</dbReference>
<dbReference type="PANTHER" id="PTHR10210">
    <property type="entry name" value="RIBOSE-PHOSPHATE DIPHOSPHOKINASE FAMILY MEMBER"/>
    <property type="match status" value="1"/>
</dbReference>
<dbReference type="RefSeq" id="WP_055394800.1">
    <property type="nucleotide sequence ID" value="NZ_JAMXAX010000056.1"/>
</dbReference>
<evidence type="ECO:0000256" key="7">
    <source>
        <dbReference type="ARBA" id="ARBA00049535"/>
    </source>
</evidence>
<evidence type="ECO:0000256" key="1">
    <source>
        <dbReference type="ARBA" id="ARBA00013247"/>
    </source>
</evidence>
<dbReference type="Pfam" id="PF00156">
    <property type="entry name" value="Pribosyltran"/>
    <property type="match status" value="1"/>
</dbReference>
<evidence type="ECO:0000313" key="11">
    <source>
        <dbReference type="EMBL" id="MFC3938331.1"/>
    </source>
</evidence>
<reference evidence="12" key="1">
    <citation type="journal article" date="2019" name="Int. J. Syst. Evol. Microbiol.">
        <title>The Global Catalogue of Microorganisms (GCM) 10K type strain sequencing project: providing services to taxonomists for standard genome sequencing and annotation.</title>
        <authorList>
            <consortium name="The Broad Institute Genomics Platform"/>
            <consortium name="The Broad Institute Genome Sequencing Center for Infectious Disease"/>
            <person name="Wu L."/>
            <person name="Ma J."/>
        </authorList>
    </citation>
    <scope>NUCLEOTIDE SEQUENCE [LARGE SCALE GENOMIC DNA]</scope>
    <source>
        <strain evidence="12">CCUG 2113</strain>
    </source>
</reference>
<dbReference type="InterPro" id="IPR029099">
    <property type="entry name" value="Pribosyltran_N"/>
</dbReference>
<name>A0ABV8DJ37_9BURK</name>
<comment type="caution">
    <text evidence="11">The sequence shown here is derived from an EMBL/GenBank/DDBJ whole genome shotgun (WGS) entry which is preliminary data.</text>
</comment>
<sequence>MTMIILPAPGAEQAAADLAVHLQAPVGRVEARHFPDGESYLRLHDDLSGKDVVVVASLRDPDPQALRLWYLAQTARELGASRVGIVTPYLPYMRQDKRFQPGEAVTSVTFARFLSQAFDWLVTVDPHLHRRASLDEVYSIPAENVASAPAIARWVAAHVPEPVVVGPDSESEQWASDVAARVGCPFIVLSKRRLGDRSVEISVPQVETYAGRRPVLIDDIISSARTMAVAVRQVRSVFKNDPVCIGVHAVFAPDAMQLLEDAGAASVVTCNTLPHPSNGIDVMGEVAHAVRARVGNVSG</sequence>
<evidence type="ECO:0000256" key="6">
    <source>
        <dbReference type="ARBA" id="ARBA00022840"/>
    </source>
</evidence>
<keyword evidence="6" id="KW-0067">ATP-binding</keyword>